<protein>
    <recommendedName>
        <fullName evidence="4">Invertebrate defensins family profile domain-containing protein</fullName>
    </recommendedName>
</protein>
<organism evidence="2 3">
    <name type="scientific">Aspergillus glaucus CBS 516.65</name>
    <dbReference type="NCBI Taxonomy" id="1160497"/>
    <lineage>
        <taxon>Eukaryota</taxon>
        <taxon>Fungi</taxon>
        <taxon>Dikarya</taxon>
        <taxon>Ascomycota</taxon>
        <taxon>Pezizomycotina</taxon>
        <taxon>Eurotiomycetes</taxon>
        <taxon>Eurotiomycetidae</taxon>
        <taxon>Eurotiales</taxon>
        <taxon>Aspergillaceae</taxon>
        <taxon>Aspergillus</taxon>
        <taxon>Aspergillus subgen. Aspergillus</taxon>
    </lineage>
</organism>
<dbReference type="RefSeq" id="XP_022396745.1">
    <property type="nucleotide sequence ID" value="XM_022547646.1"/>
</dbReference>
<dbReference type="OrthoDB" id="4520316at2759"/>
<name>A0A1L9V7Z5_ASPGL</name>
<dbReference type="EMBL" id="KV878913">
    <property type="protein sequence ID" value="OJJ80047.1"/>
    <property type="molecule type" value="Genomic_DNA"/>
</dbReference>
<reference evidence="3" key="1">
    <citation type="journal article" date="2017" name="Genome Biol.">
        <title>Comparative genomics reveals high biological diversity and specific adaptations in the industrially and medically important fungal genus Aspergillus.</title>
        <authorList>
            <person name="de Vries R.P."/>
            <person name="Riley R."/>
            <person name="Wiebenga A."/>
            <person name="Aguilar-Osorio G."/>
            <person name="Amillis S."/>
            <person name="Uchima C.A."/>
            <person name="Anderluh G."/>
            <person name="Asadollahi M."/>
            <person name="Askin M."/>
            <person name="Barry K."/>
            <person name="Battaglia E."/>
            <person name="Bayram O."/>
            <person name="Benocci T."/>
            <person name="Braus-Stromeyer S.A."/>
            <person name="Caldana C."/>
            <person name="Canovas D."/>
            <person name="Cerqueira G.C."/>
            <person name="Chen F."/>
            <person name="Chen W."/>
            <person name="Choi C."/>
            <person name="Clum A."/>
            <person name="Dos Santos R.A."/>
            <person name="Damasio A.R."/>
            <person name="Diallinas G."/>
            <person name="Emri T."/>
            <person name="Fekete E."/>
            <person name="Flipphi M."/>
            <person name="Freyberg S."/>
            <person name="Gallo A."/>
            <person name="Gournas C."/>
            <person name="Habgood R."/>
            <person name="Hainaut M."/>
            <person name="Harispe M.L."/>
            <person name="Henrissat B."/>
            <person name="Hilden K.S."/>
            <person name="Hope R."/>
            <person name="Hossain A."/>
            <person name="Karabika E."/>
            <person name="Karaffa L."/>
            <person name="Karanyi Z."/>
            <person name="Krasevec N."/>
            <person name="Kuo A."/>
            <person name="Kusch H."/>
            <person name="LaButti K."/>
            <person name="Lagendijk E.L."/>
            <person name="Lapidus A."/>
            <person name="Levasseur A."/>
            <person name="Lindquist E."/>
            <person name="Lipzen A."/>
            <person name="Logrieco A.F."/>
            <person name="MacCabe A."/>
            <person name="Maekelae M.R."/>
            <person name="Malavazi I."/>
            <person name="Melin P."/>
            <person name="Meyer V."/>
            <person name="Mielnichuk N."/>
            <person name="Miskei M."/>
            <person name="Molnar A.P."/>
            <person name="Mule G."/>
            <person name="Ngan C.Y."/>
            <person name="Orejas M."/>
            <person name="Orosz E."/>
            <person name="Ouedraogo J.P."/>
            <person name="Overkamp K.M."/>
            <person name="Park H.-S."/>
            <person name="Perrone G."/>
            <person name="Piumi F."/>
            <person name="Punt P.J."/>
            <person name="Ram A.F."/>
            <person name="Ramon A."/>
            <person name="Rauscher S."/>
            <person name="Record E."/>
            <person name="Riano-Pachon D.M."/>
            <person name="Robert V."/>
            <person name="Roehrig J."/>
            <person name="Ruller R."/>
            <person name="Salamov A."/>
            <person name="Salih N.S."/>
            <person name="Samson R.A."/>
            <person name="Sandor E."/>
            <person name="Sanguinetti M."/>
            <person name="Schuetze T."/>
            <person name="Sepcic K."/>
            <person name="Shelest E."/>
            <person name="Sherlock G."/>
            <person name="Sophianopoulou V."/>
            <person name="Squina F.M."/>
            <person name="Sun H."/>
            <person name="Susca A."/>
            <person name="Todd R.B."/>
            <person name="Tsang A."/>
            <person name="Unkles S.E."/>
            <person name="van de Wiele N."/>
            <person name="van Rossen-Uffink D."/>
            <person name="Oliveira J.V."/>
            <person name="Vesth T.C."/>
            <person name="Visser J."/>
            <person name="Yu J.-H."/>
            <person name="Zhou M."/>
            <person name="Andersen M.R."/>
            <person name="Archer D.B."/>
            <person name="Baker S.E."/>
            <person name="Benoit I."/>
            <person name="Brakhage A.A."/>
            <person name="Braus G.H."/>
            <person name="Fischer R."/>
            <person name="Frisvad J.C."/>
            <person name="Goldman G.H."/>
            <person name="Houbraken J."/>
            <person name="Oakley B."/>
            <person name="Pocsi I."/>
            <person name="Scazzocchio C."/>
            <person name="Seiboth B."/>
            <person name="vanKuyk P.A."/>
            <person name="Wortman J."/>
            <person name="Dyer P.S."/>
            <person name="Grigoriev I.V."/>
        </authorList>
    </citation>
    <scope>NUCLEOTIDE SEQUENCE [LARGE SCALE GENOMIC DNA]</scope>
    <source>
        <strain evidence="3">CBS 516.65</strain>
    </source>
</reference>
<feature type="chain" id="PRO_5012792824" description="Invertebrate defensins family profile domain-containing protein" evidence="1">
    <location>
        <begin position="21"/>
        <end position="66"/>
    </location>
</feature>
<accession>A0A1L9V7Z5</accession>
<evidence type="ECO:0000256" key="1">
    <source>
        <dbReference type="SAM" id="SignalP"/>
    </source>
</evidence>
<evidence type="ECO:0000313" key="3">
    <source>
        <dbReference type="Proteomes" id="UP000184300"/>
    </source>
</evidence>
<dbReference type="AlphaFoldDB" id="A0A1L9V7Z5"/>
<evidence type="ECO:0000313" key="2">
    <source>
        <dbReference type="EMBL" id="OJJ80047.1"/>
    </source>
</evidence>
<keyword evidence="1" id="KW-0732">Signal</keyword>
<dbReference type="GeneID" id="34463907"/>
<gene>
    <name evidence="2" type="ORF">ASPGLDRAFT_51965</name>
</gene>
<feature type="signal peptide" evidence="1">
    <location>
        <begin position="1"/>
        <end position="20"/>
    </location>
</feature>
<dbReference type="Proteomes" id="UP000184300">
    <property type="component" value="Unassembled WGS sequence"/>
</dbReference>
<evidence type="ECO:0008006" key="4">
    <source>
        <dbReference type="Google" id="ProtNLM"/>
    </source>
</evidence>
<keyword evidence="3" id="KW-1185">Reference proteome</keyword>
<sequence>MRFSITSLGLFLAVIGSATAMPATEQVARRNTECGQDFNGADTCVANCADGSCHVIALGPLHQCKC</sequence>
<proteinExistence type="predicted"/>
<dbReference type="VEuPathDB" id="FungiDB:ASPGLDRAFT_51965"/>